<dbReference type="EMBL" id="MU853225">
    <property type="protein sequence ID" value="KAK4125522.1"/>
    <property type="molecule type" value="Genomic_DNA"/>
</dbReference>
<feature type="compositionally biased region" description="Gly residues" evidence="1">
    <location>
        <begin position="170"/>
        <end position="187"/>
    </location>
</feature>
<sequence length="287" mass="30040">MSNSARPSRRQLYQLNGARAGWITLRNGNVIYVEYNNWTNTNTEFLPHLRAALEYIAARVAERSHETGHVFNHIQIRSMFHPTTLVDGERVMDPGGLHMTFDARAVLPNEVVAHDWRSGHAYIRGFPPTTRHADPDNFYHQVELDHISWRDGMVETSSGSSHGTTPRGGSPAGGSSGGSPRGGGSGSSEGKSDGSQSGSATKSGTLSNSSRLGSANKSSTVSGSSHSGSANKFGSKASGSQSGSTTKSGTLSNSSRLSSATKSSTVSGSSHSGSANKSGSKASSGRR</sequence>
<reference evidence="2" key="1">
    <citation type="journal article" date="2023" name="Mol. Phylogenet. Evol.">
        <title>Genome-scale phylogeny and comparative genomics of the fungal order Sordariales.</title>
        <authorList>
            <person name="Hensen N."/>
            <person name="Bonometti L."/>
            <person name="Westerberg I."/>
            <person name="Brannstrom I.O."/>
            <person name="Guillou S."/>
            <person name="Cros-Aarteil S."/>
            <person name="Calhoun S."/>
            <person name="Haridas S."/>
            <person name="Kuo A."/>
            <person name="Mondo S."/>
            <person name="Pangilinan J."/>
            <person name="Riley R."/>
            <person name="LaButti K."/>
            <person name="Andreopoulos B."/>
            <person name="Lipzen A."/>
            <person name="Chen C."/>
            <person name="Yan M."/>
            <person name="Daum C."/>
            <person name="Ng V."/>
            <person name="Clum A."/>
            <person name="Steindorff A."/>
            <person name="Ohm R.A."/>
            <person name="Martin F."/>
            <person name="Silar P."/>
            <person name="Natvig D.O."/>
            <person name="Lalanne C."/>
            <person name="Gautier V."/>
            <person name="Ament-Velasquez S.L."/>
            <person name="Kruys A."/>
            <person name="Hutchinson M.I."/>
            <person name="Powell A.J."/>
            <person name="Barry K."/>
            <person name="Miller A.N."/>
            <person name="Grigoriev I.V."/>
            <person name="Debuchy R."/>
            <person name="Gladieux P."/>
            <person name="Hiltunen Thoren M."/>
            <person name="Johannesson H."/>
        </authorList>
    </citation>
    <scope>NUCLEOTIDE SEQUENCE</scope>
    <source>
        <strain evidence="2">CBS 731.68</strain>
    </source>
</reference>
<accession>A0AAN6U2Z8</accession>
<evidence type="ECO:0000256" key="1">
    <source>
        <dbReference type="SAM" id="MobiDB-lite"/>
    </source>
</evidence>
<dbReference type="AlphaFoldDB" id="A0AAN6U2Z8"/>
<keyword evidence="3" id="KW-1185">Reference proteome</keyword>
<comment type="caution">
    <text evidence="2">The sequence shown here is derived from an EMBL/GenBank/DDBJ whole genome shotgun (WGS) entry which is preliminary data.</text>
</comment>
<feature type="compositionally biased region" description="Polar residues" evidence="1">
    <location>
        <begin position="200"/>
        <end position="217"/>
    </location>
</feature>
<proteinExistence type="predicted"/>
<gene>
    <name evidence="2" type="ORF">N657DRAFT_642252</name>
</gene>
<dbReference type="GeneID" id="87829073"/>
<dbReference type="RefSeq" id="XP_062649293.1">
    <property type="nucleotide sequence ID" value="XM_062792304.1"/>
</dbReference>
<evidence type="ECO:0000313" key="3">
    <source>
        <dbReference type="Proteomes" id="UP001302602"/>
    </source>
</evidence>
<protein>
    <submittedName>
        <fullName evidence="2">Uncharacterized protein</fullName>
    </submittedName>
</protein>
<dbReference type="Proteomes" id="UP001302602">
    <property type="component" value="Unassembled WGS sequence"/>
</dbReference>
<reference evidence="2" key="2">
    <citation type="submission" date="2023-05" db="EMBL/GenBank/DDBJ databases">
        <authorList>
            <consortium name="Lawrence Berkeley National Laboratory"/>
            <person name="Steindorff A."/>
            <person name="Hensen N."/>
            <person name="Bonometti L."/>
            <person name="Westerberg I."/>
            <person name="Brannstrom I.O."/>
            <person name="Guillou S."/>
            <person name="Cros-Aarteil S."/>
            <person name="Calhoun S."/>
            <person name="Haridas S."/>
            <person name="Kuo A."/>
            <person name="Mondo S."/>
            <person name="Pangilinan J."/>
            <person name="Riley R."/>
            <person name="Labutti K."/>
            <person name="Andreopoulos B."/>
            <person name="Lipzen A."/>
            <person name="Chen C."/>
            <person name="Yanf M."/>
            <person name="Daum C."/>
            <person name="Ng V."/>
            <person name="Clum A."/>
            <person name="Ohm R."/>
            <person name="Martin F."/>
            <person name="Silar P."/>
            <person name="Natvig D."/>
            <person name="Lalanne C."/>
            <person name="Gautier V."/>
            <person name="Ament-Velasquez S.L."/>
            <person name="Kruys A."/>
            <person name="Hutchinson M.I."/>
            <person name="Powell A.J."/>
            <person name="Barry K."/>
            <person name="Miller A.N."/>
            <person name="Grigoriev I.V."/>
            <person name="Debuchy R."/>
            <person name="Gladieux P."/>
            <person name="Thoren M.H."/>
            <person name="Johannesson H."/>
        </authorList>
    </citation>
    <scope>NUCLEOTIDE SEQUENCE</scope>
    <source>
        <strain evidence="2">CBS 731.68</strain>
    </source>
</reference>
<feature type="compositionally biased region" description="Low complexity" evidence="1">
    <location>
        <begin position="218"/>
        <end position="287"/>
    </location>
</feature>
<organism evidence="2 3">
    <name type="scientific">Parathielavia appendiculata</name>
    <dbReference type="NCBI Taxonomy" id="2587402"/>
    <lineage>
        <taxon>Eukaryota</taxon>
        <taxon>Fungi</taxon>
        <taxon>Dikarya</taxon>
        <taxon>Ascomycota</taxon>
        <taxon>Pezizomycotina</taxon>
        <taxon>Sordariomycetes</taxon>
        <taxon>Sordariomycetidae</taxon>
        <taxon>Sordariales</taxon>
        <taxon>Chaetomiaceae</taxon>
        <taxon>Parathielavia</taxon>
    </lineage>
</organism>
<evidence type="ECO:0000313" key="2">
    <source>
        <dbReference type="EMBL" id="KAK4125522.1"/>
    </source>
</evidence>
<name>A0AAN6U2Z8_9PEZI</name>
<feature type="region of interest" description="Disordered" evidence="1">
    <location>
        <begin position="153"/>
        <end position="287"/>
    </location>
</feature>
<feature type="compositionally biased region" description="Polar residues" evidence="1">
    <location>
        <begin position="155"/>
        <end position="164"/>
    </location>
</feature>